<comment type="caution">
    <text evidence="2">The sequence shown here is derived from an EMBL/GenBank/DDBJ whole genome shotgun (WGS) entry which is preliminary data.</text>
</comment>
<evidence type="ECO:0000313" key="2">
    <source>
        <dbReference type="EMBL" id="PKZ28993.1"/>
    </source>
</evidence>
<feature type="chain" id="PRO_5014199092" description="Periplasmic protein" evidence="1">
    <location>
        <begin position="19"/>
        <end position="115"/>
    </location>
</feature>
<organism evidence="2 3">
    <name type="scientific">Campylobacter ureolyticus</name>
    <dbReference type="NCBI Taxonomy" id="827"/>
    <lineage>
        <taxon>Bacteria</taxon>
        <taxon>Pseudomonadati</taxon>
        <taxon>Campylobacterota</taxon>
        <taxon>Epsilonproteobacteria</taxon>
        <taxon>Campylobacterales</taxon>
        <taxon>Campylobacteraceae</taxon>
        <taxon>Campylobacter</taxon>
    </lineage>
</organism>
<evidence type="ECO:0000256" key="1">
    <source>
        <dbReference type="SAM" id="SignalP"/>
    </source>
</evidence>
<gene>
    <name evidence="2" type="ORF">CYJ41_06055</name>
</gene>
<sequence>MKKIIFLFCFIFVSFSSANDTPLRLSYYTQQDAIFHVNFAILEITALDNNVIIKDIILNRGNCKVNQLADTFSRKMRKPFPVKLNYGTTIKRGTSCSKILEAEVVTENGNYTFNW</sequence>
<proteinExistence type="predicted"/>
<protein>
    <recommendedName>
        <fullName evidence="4">Periplasmic protein</fullName>
    </recommendedName>
</protein>
<dbReference type="Proteomes" id="UP000234639">
    <property type="component" value="Unassembled WGS sequence"/>
</dbReference>
<evidence type="ECO:0008006" key="4">
    <source>
        <dbReference type="Google" id="ProtNLM"/>
    </source>
</evidence>
<name>A0A2I1N9D5_9BACT</name>
<reference evidence="2 3" key="1">
    <citation type="submission" date="2017-12" db="EMBL/GenBank/DDBJ databases">
        <title>Phylogenetic diversity of female urinary microbiome.</title>
        <authorList>
            <person name="Thomas-White K."/>
            <person name="Wolfe A.J."/>
        </authorList>
    </citation>
    <scope>NUCLEOTIDE SEQUENCE [LARGE SCALE GENOMIC DNA]</scope>
    <source>
        <strain evidence="2 3">UMB0112</strain>
    </source>
</reference>
<accession>A0A2I1N9D5</accession>
<feature type="signal peptide" evidence="1">
    <location>
        <begin position="1"/>
        <end position="18"/>
    </location>
</feature>
<dbReference type="AlphaFoldDB" id="A0A2I1N9D5"/>
<keyword evidence="1" id="KW-0732">Signal</keyword>
<evidence type="ECO:0000313" key="3">
    <source>
        <dbReference type="Proteomes" id="UP000234639"/>
    </source>
</evidence>
<dbReference type="EMBL" id="PKHU01000005">
    <property type="protein sequence ID" value="PKZ28993.1"/>
    <property type="molecule type" value="Genomic_DNA"/>
</dbReference>
<dbReference type="RefSeq" id="WP_101637393.1">
    <property type="nucleotide sequence ID" value="NZ_CAUPEY010000004.1"/>
</dbReference>